<name>A0A8H7ZPJ4_9FUNG</name>
<comment type="caution">
    <text evidence="2">The sequence shown here is derived from an EMBL/GenBank/DDBJ whole genome shotgun (WGS) entry which is preliminary data.</text>
</comment>
<dbReference type="OrthoDB" id="344220at2759"/>
<feature type="compositionally biased region" description="Polar residues" evidence="1">
    <location>
        <begin position="195"/>
        <end position="204"/>
    </location>
</feature>
<dbReference type="GO" id="GO:0003712">
    <property type="term" value="F:transcription coregulator activity"/>
    <property type="evidence" value="ECO:0007669"/>
    <property type="project" value="InterPro"/>
</dbReference>
<dbReference type="PANTHER" id="PTHR13104">
    <property type="entry name" value="MED-6-RELATED"/>
    <property type="match status" value="1"/>
</dbReference>
<feature type="region of interest" description="Disordered" evidence="1">
    <location>
        <begin position="182"/>
        <end position="207"/>
    </location>
</feature>
<dbReference type="AlphaFoldDB" id="A0A8H7ZPJ4"/>
<organism evidence="2 3">
    <name type="scientific">Olpidium bornovanus</name>
    <dbReference type="NCBI Taxonomy" id="278681"/>
    <lineage>
        <taxon>Eukaryota</taxon>
        <taxon>Fungi</taxon>
        <taxon>Fungi incertae sedis</taxon>
        <taxon>Olpidiomycota</taxon>
        <taxon>Olpidiomycotina</taxon>
        <taxon>Olpidiomycetes</taxon>
        <taxon>Olpidiales</taxon>
        <taxon>Olpidiaceae</taxon>
        <taxon>Olpidium</taxon>
    </lineage>
</organism>
<feature type="compositionally biased region" description="Polar residues" evidence="1">
    <location>
        <begin position="120"/>
        <end position="129"/>
    </location>
</feature>
<accession>A0A8H7ZPJ4</accession>
<dbReference type="EMBL" id="JAEFCI010010794">
    <property type="protein sequence ID" value="KAG5457006.1"/>
    <property type="molecule type" value="Genomic_DNA"/>
</dbReference>
<dbReference type="GO" id="GO:0016592">
    <property type="term" value="C:mediator complex"/>
    <property type="evidence" value="ECO:0007669"/>
    <property type="project" value="InterPro"/>
</dbReference>
<dbReference type="Proteomes" id="UP000673691">
    <property type="component" value="Unassembled WGS sequence"/>
</dbReference>
<sequence>MAEEITAGITWHFPEWITNADAIQRAASCQLEPQSNDGNRIRARLRTMANVFHHIETAEKKPNRSVVHQAPDLYSIIANRMLTSLYHLRSAFNEATKHVRFHPAIGYTWKTDVDEDDHGSLSSDEQPLSPSIGEKGDPCDPVVTDAVDSAEISQTETELLGFRTRVDHLILNASRIAETLRDREVEGERGPENPLSFTGETSTAPAPPGSRMALTLATVEEALSFVENPTSPQKGSASHALVVSCLQDCIKQMSITHCLGLYGQIQRGEKRESIRRKRRSRKVGDFCHLSPQFWGLPLAVAVGVDVFD</sequence>
<proteinExistence type="predicted"/>
<feature type="compositionally biased region" description="Basic and acidic residues" evidence="1">
    <location>
        <begin position="182"/>
        <end position="191"/>
    </location>
</feature>
<keyword evidence="3" id="KW-1185">Reference proteome</keyword>
<dbReference type="InterPro" id="IPR007018">
    <property type="entry name" value="Mediator_Med6"/>
</dbReference>
<evidence type="ECO:0000313" key="2">
    <source>
        <dbReference type="EMBL" id="KAG5457006.1"/>
    </source>
</evidence>
<protein>
    <submittedName>
        <fullName evidence="2">Uncharacterized protein</fullName>
    </submittedName>
</protein>
<gene>
    <name evidence="2" type="ORF">BJ554DRAFT_3096</name>
</gene>
<dbReference type="GO" id="GO:0006357">
    <property type="term" value="P:regulation of transcription by RNA polymerase II"/>
    <property type="evidence" value="ECO:0007669"/>
    <property type="project" value="InterPro"/>
</dbReference>
<evidence type="ECO:0000256" key="1">
    <source>
        <dbReference type="SAM" id="MobiDB-lite"/>
    </source>
</evidence>
<reference evidence="2 3" key="1">
    <citation type="journal article" name="Sci. Rep.">
        <title>Genome-scale phylogenetic analyses confirm Olpidium as the closest living zoosporic fungus to the non-flagellated, terrestrial fungi.</title>
        <authorList>
            <person name="Chang Y."/>
            <person name="Rochon D."/>
            <person name="Sekimoto S."/>
            <person name="Wang Y."/>
            <person name="Chovatia M."/>
            <person name="Sandor L."/>
            <person name="Salamov A."/>
            <person name="Grigoriev I.V."/>
            <person name="Stajich J.E."/>
            <person name="Spatafora J.W."/>
        </authorList>
    </citation>
    <scope>NUCLEOTIDE SEQUENCE [LARGE SCALE GENOMIC DNA]</scope>
    <source>
        <strain evidence="2">S191</strain>
    </source>
</reference>
<feature type="region of interest" description="Disordered" evidence="1">
    <location>
        <begin position="114"/>
        <end position="138"/>
    </location>
</feature>
<evidence type="ECO:0000313" key="3">
    <source>
        <dbReference type="Proteomes" id="UP000673691"/>
    </source>
</evidence>